<keyword evidence="6 7" id="KW-0472">Membrane</keyword>
<evidence type="ECO:0000256" key="1">
    <source>
        <dbReference type="ARBA" id="ARBA00004477"/>
    </source>
</evidence>
<keyword evidence="10" id="KW-1185">Reference proteome</keyword>
<comment type="function">
    <text evidence="7">May be involved in the degradation of misfolded endoplasmic reticulum (ER) luminal proteins.</text>
</comment>
<evidence type="ECO:0000313" key="10">
    <source>
        <dbReference type="Proteomes" id="UP000029964"/>
    </source>
</evidence>
<feature type="transmembrane region" description="Helical" evidence="7">
    <location>
        <begin position="53"/>
        <end position="77"/>
    </location>
</feature>
<dbReference type="Proteomes" id="UP000029964">
    <property type="component" value="Unassembled WGS sequence"/>
</dbReference>
<evidence type="ECO:0000256" key="3">
    <source>
        <dbReference type="ARBA" id="ARBA00022692"/>
    </source>
</evidence>
<evidence type="ECO:0000256" key="5">
    <source>
        <dbReference type="ARBA" id="ARBA00022989"/>
    </source>
</evidence>
<comment type="caution">
    <text evidence="9">The sequence shown here is derived from an EMBL/GenBank/DDBJ whole genome shotgun (WGS) entry which is preliminary data.</text>
</comment>
<evidence type="ECO:0000256" key="2">
    <source>
        <dbReference type="ARBA" id="ARBA00008917"/>
    </source>
</evidence>
<evidence type="ECO:0000256" key="6">
    <source>
        <dbReference type="ARBA" id="ARBA00023136"/>
    </source>
</evidence>
<dbReference type="AlphaFoldDB" id="A0A086TE99"/>
<feature type="transmembrane region" description="Helical" evidence="7">
    <location>
        <begin position="97"/>
        <end position="122"/>
    </location>
</feature>
<dbReference type="InterPro" id="IPR035952">
    <property type="entry name" value="Rhomboid-like_sf"/>
</dbReference>
<dbReference type="EMBL" id="JPKY01000008">
    <property type="protein sequence ID" value="KFH47681.1"/>
    <property type="molecule type" value="Genomic_DNA"/>
</dbReference>
<evidence type="ECO:0000313" key="9">
    <source>
        <dbReference type="EMBL" id="KFH47681.1"/>
    </source>
</evidence>
<accession>A0A086TE99</accession>
<dbReference type="OrthoDB" id="19102at2759"/>
<keyword evidence="5 7" id="KW-1133">Transmembrane helix</keyword>
<dbReference type="PANTHER" id="PTHR11009">
    <property type="entry name" value="DER1-LIKE PROTEIN, DERLIN"/>
    <property type="match status" value="1"/>
</dbReference>
<evidence type="ECO:0000256" key="8">
    <source>
        <dbReference type="SAM" id="MobiDB-lite"/>
    </source>
</evidence>
<comment type="subcellular location">
    <subcellularLocation>
        <location evidence="1 7">Endoplasmic reticulum membrane</location>
        <topology evidence="1 7">Multi-pass membrane protein</topology>
    </subcellularLocation>
</comment>
<reference evidence="10" key="1">
    <citation type="journal article" date="2014" name="Genome Announc.">
        <title>Genome sequence and annotation of Acremonium chrysogenum, producer of the beta-lactam antibiotic cephalosporin C.</title>
        <authorList>
            <person name="Terfehr D."/>
            <person name="Dahlmann T.A."/>
            <person name="Specht T."/>
            <person name="Zadra I."/>
            <person name="Kuernsteiner H."/>
            <person name="Kueck U."/>
        </authorList>
    </citation>
    <scope>NUCLEOTIDE SEQUENCE [LARGE SCALE GENOMIC DNA]</scope>
    <source>
        <strain evidence="10">ATCC 11550 / CBS 779.69 / DSM 880 / IAM 14645 / JCM 23072 / IMI 49137</strain>
    </source>
</reference>
<proteinExistence type="inferred from homology"/>
<dbReference type="InterPro" id="IPR007599">
    <property type="entry name" value="DER1"/>
</dbReference>
<dbReference type="GO" id="GO:0006950">
    <property type="term" value="P:response to stress"/>
    <property type="evidence" value="ECO:0007669"/>
    <property type="project" value="UniProtKB-ARBA"/>
</dbReference>
<sequence>MDNAMDAYWQAPPIARNLATAVLAATIGTTLGLLPANQFFFHPFYLWRFPPQIWRILTCFLITGPQMGILFDTYFLYRYLSMLEVGNPRFSRKEDVIWYLMFVGGTILTINSAIGLPFFQFLHALILAVCYTVTQDQRGMKANFYFINIPAQLTPYCMIAINLLFPGGPMMMLLQAEGLVAAHLYDFLTRIWPQFGGSGRSLIPTPAVLTTAVNAVSRWTSRAGVAAPPRGAGAGASTGSATGASRGPLPDSWRSRGPGHRLG</sequence>
<comment type="similarity">
    <text evidence="2 7">Belongs to the derlin family.</text>
</comment>
<evidence type="ECO:0000256" key="4">
    <source>
        <dbReference type="ARBA" id="ARBA00022824"/>
    </source>
</evidence>
<keyword evidence="4 7" id="KW-0256">Endoplasmic reticulum</keyword>
<feature type="region of interest" description="Disordered" evidence="8">
    <location>
        <begin position="226"/>
        <end position="263"/>
    </location>
</feature>
<dbReference type="SUPFAM" id="SSF144091">
    <property type="entry name" value="Rhomboid-like"/>
    <property type="match status" value="1"/>
</dbReference>
<protein>
    <recommendedName>
        <fullName evidence="7">Derlin</fullName>
    </recommendedName>
</protein>
<keyword evidence="3 7" id="KW-0812">Transmembrane</keyword>
<evidence type="ECO:0000256" key="7">
    <source>
        <dbReference type="RuleBase" id="RU363059"/>
    </source>
</evidence>
<dbReference type="GO" id="GO:0005789">
    <property type="term" value="C:endoplasmic reticulum membrane"/>
    <property type="evidence" value="ECO:0007669"/>
    <property type="project" value="UniProtKB-SubCell"/>
</dbReference>
<organism evidence="9 10">
    <name type="scientific">Hapsidospora chrysogenum (strain ATCC 11550 / CBS 779.69 / DSM 880 / IAM 14645 / JCM 23072 / IMI 49137)</name>
    <name type="common">Acremonium chrysogenum</name>
    <dbReference type="NCBI Taxonomy" id="857340"/>
    <lineage>
        <taxon>Eukaryota</taxon>
        <taxon>Fungi</taxon>
        <taxon>Dikarya</taxon>
        <taxon>Ascomycota</taxon>
        <taxon>Pezizomycotina</taxon>
        <taxon>Sordariomycetes</taxon>
        <taxon>Hypocreomycetidae</taxon>
        <taxon>Hypocreales</taxon>
        <taxon>Bionectriaceae</taxon>
        <taxon>Hapsidospora</taxon>
    </lineage>
</organism>
<dbReference type="HOGENOM" id="CLU_051898_7_0_1"/>
<gene>
    <name evidence="9" type="ORF">ACRE_014860</name>
</gene>
<name>A0A086TE99_HAPC1</name>
<feature type="compositionally biased region" description="Low complexity" evidence="8">
    <location>
        <begin position="226"/>
        <end position="248"/>
    </location>
</feature>
<feature type="transmembrane region" description="Helical" evidence="7">
    <location>
        <begin position="21"/>
        <end position="41"/>
    </location>
</feature>
<dbReference type="Pfam" id="PF04511">
    <property type="entry name" value="DER1"/>
    <property type="match status" value="1"/>
</dbReference>
<feature type="transmembrane region" description="Helical" evidence="7">
    <location>
        <begin position="142"/>
        <end position="165"/>
    </location>
</feature>
<dbReference type="STRING" id="857340.A0A086TE99"/>